<feature type="signal peptide" evidence="1">
    <location>
        <begin position="1"/>
        <end position="27"/>
    </location>
</feature>
<keyword evidence="3" id="KW-1185">Reference proteome</keyword>
<keyword evidence="1" id="KW-0732">Signal</keyword>
<gene>
    <name evidence="2" type="ORF">CBR_g52371</name>
</gene>
<accession>A0A388K6V0</accession>
<evidence type="ECO:0000256" key="1">
    <source>
        <dbReference type="SAM" id="SignalP"/>
    </source>
</evidence>
<dbReference type="Gramene" id="GBG65780">
    <property type="protein sequence ID" value="GBG65780"/>
    <property type="gene ID" value="CBR_g52371"/>
</dbReference>
<feature type="chain" id="PRO_5017483307" evidence="1">
    <location>
        <begin position="28"/>
        <end position="403"/>
    </location>
</feature>
<dbReference type="STRING" id="69332.A0A388K6V0"/>
<dbReference type="AlphaFoldDB" id="A0A388K6V0"/>
<comment type="caution">
    <text evidence="2">The sequence shown here is derived from an EMBL/GenBank/DDBJ whole genome shotgun (WGS) entry which is preliminary data.</text>
</comment>
<dbReference type="Proteomes" id="UP000265515">
    <property type="component" value="Unassembled WGS sequence"/>
</dbReference>
<name>A0A388K6V0_CHABU</name>
<sequence length="403" mass="43422">MRVWEAAMCSCVVFMINVMCATQSSSAGQLVGVHLRQSKEVREKTRVIVEVAIVRRHPRGWQDGVVVGYLRVDKIEIPLLVVTNNLSENIFESPVRDLDLTIGLGMVRRGEAELGAIHLVELPSQSVGKARVTIGYDAHRDPEAYWNDRESAIKIKEDGEKATQCSDMEEGQAATEMSKNRLLRRAQVYTSSWLGGAEGGLSTALAGKLNVVAIKDSGVRASRGGMTFLAAAQTPTPTQNDLALLSGKDTARRDKALREVLLRDLGGRRAGMTRTAACPREGGEGKLEALSYREGRVLQVVVDNLAEVEVVAMVTLRRHRDNNVLLSILECAKAVREVAALLRGTAGTTVERGMTLGTAVREGGGVTSTLRLRGGSGLKTGPHPLMGPGGLVSLRGRCEVILP</sequence>
<evidence type="ECO:0000313" key="2">
    <source>
        <dbReference type="EMBL" id="GBG65780.1"/>
    </source>
</evidence>
<protein>
    <submittedName>
        <fullName evidence="2">Uncharacterized protein</fullName>
    </submittedName>
</protein>
<reference evidence="2 3" key="1">
    <citation type="journal article" date="2018" name="Cell">
        <title>The Chara Genome: Secondary Complexity and Implications for Plant Terrestrialization.</title>
        <authorList>
            <person name="Nishiyama T."/>
            <person name="Sakayama H."/>
            <person name="Vries J.D."/>
            <person name="Buschmann H."/>
            <person name="Saint-Marcoux D."/>
            <person name="Ullrich K.K."/>
            <person name="Haas F.B."/>
            <person name="Vanderstraeten L."/>
            <person name="Becker D."/>
            <person name="Lang D."/>
            <person name="Vosolsobe S."/>
            <person name="Rombauts S."/>
            <person name="Wilhelmsson P.K.I."/>
            <person name="Janitza P."/>
            <person name="Kern R."/>
            <person name="Heyl A."/>
            <person name="Rumpler F."/>
            <person name="Villalobos L.I.A.C."/>
            <person name="Clay J.M."/>
            <person name="Skokan R."/>
            <person name="Toyoda A."/>
            <person name="Suzuki Y."/>
            <person name="Kagoshima H."/>
            <person name="Schijlen E."/>
            <person name="Tajeshwar N."/>
            <person name="Catarino B."/>
            <person name="Hetherington A.J."/>
            <person name="Saltykova A."/>
            <person name="Bonnot C."/>
            <person name="Breuninger H."/>
            <person name="Symeonidi A."/>
            <person name="Radhakrishnan G.V."/>
            <person name="Van Nieuwerburgh F."/>
            <person name="Deforce D."/>
            <person name="Chang C."/>
            <person name="Karol K.G."/>
            <person name="Hedrich R."/>
            <person name="Ulvskov P."/>
            <person name="Glockner G."/>
            <person name="Delwiche C.F."/>
            <person name="Petrasek J."/>
            <person name="Van de Peer Y."/>
            <person name="Friml J."/>
            <person name="Beilby M."/>
            <person name="Dolan L."/>
            <person name="Kohara Y."/>
            <person name="Sugano S."/>
            <person name="Fujiyama A."/>
            <person name="Delaux P.-M."/>
            <person name="Quint M."/>
            <person name="TheiBen G."/>
            <person name="Hagemann M."/>
            <person name="Harholt J."/>
            <person name="Dunand C."/>
            <person name="Zachgo S."/>
            <person name="Langdale J."/>
            <person name="Maumus F."/>
            <person name="Straeten D.V.D."/>
            <person name="Gould S.B."/>
            <person name="Rensing S.A."/>
        </authorList>
    </citation>
    <scope>NUCLEOTIDE SEQUENCE [LARGE SCALE GENOMIC DNA]</scope>
    <source>
        <strain evidence="2 3">S276</strain>
    </source>
</reference>
<proteinExistence type="predicted"/>
<organism evidence="2 3">
    <name type="scientific">Chara braunii</name>
    <name type="common">Braun's stonewort</name>
    <dbReference type="NCBI Taxonomy" id="69332"/>
    <lineage>
        <taxon>Eukaryota</taxon>
        <taxon>Viridiplantae</taxon>
        <taxon>Streptophyta</taxon>
        <taxon>Charophyceae</taxon>
        <taxon>Charales</taxon>
        <taxon>Characeae</taxon>
        <taxon>Chara</taxon>
    </lineage>
</organism>
<evidence type="ECO:0000313" key="3">
    <source>
        <dbReference type="Proteomes" id="UP000265515"/>
    </source>
</evidence>
<dbReference type="EMBL" id="BFEA01000065">
    <property type="protein sequence ID" value="GBG65780.1"/>
    <property type="molecule type" value="Genomic_DNA"/>
</dbReference>